<evidence type="ECO:0000256" key="3">
    <source>
        <dbReference type="ARBA" id="ARBA00022692"/>
    </source>
</evidence>
<dbReference type="InterPro" id="IPR000620">
    <property type="entry name" value="EamA_dom"/>
</dbReference>
<dbReference type="GeneID" id="95775980"/>
<comment type="subcellular location">
    <subcellularLocation>
        <location evidence="1">Membrane</location>
        <topology evidence="1">Multi-pass membrane protein</topology>
    </subcellularLocation>
</comment>
<comment type="caution">
    <text evidence="8">The sequence shown here is derived from an EMBL/GenBank/DDBJ whole genome shotgun (WGS) entry which is preliminary data.</text>
</comment>
<keyword evidence="3 6" id="KW-0812">Transmembrane</keyword>
<dbReference type="PANTHER" id="PTHR32322:SF2">
    <property type="entry name" value="EAMA DOMAIN-CONTAINING PROTEIN"/>
    <property type="match status" value="1"/>
</dbReference>
<feature type="transmembrane region" description="Helical" evidence="6">
    <location>
        <begin position="228"/>
        <end position="251"/>
    </location>
</feature>
<reference evidence="8 9" key="1">
    <citation type="submission" date="2019-05" db="EMBL/GenBank/DDBJ databases">
        <authorList>
            <person name="Zhou X."/>
        </authorList>
    </citation>
    <scope>NUCLEOTIDE SEQUENCE [LARGE SCALE GENOMIC DNA]</scope>
    <source>
        <strain evidence="8 9">DSM 432</strain>
    </source>
</reference>
<evidence type="ECO:0000256" key="1">
    <source>
        <dbReference type="ARBA" id="ARBA00004141"/>
    </source>
</evidence>
<dbReference type="Pfam" id="PF00892">
    <property type="entry name" value="EamA"/>
    <property type="match status" value="2"/>
</dbReference>
<dbReference type="GO" id="GO:0016020">
    <property type="term" value="C:membrane"/>
    <property type="evidence" value="ECO:0007669"/>
    <property type="project" value="UniProtKB-SubCell"/>
</dbReference>
<evidence type="ECO:0000256" key="5">
    <source>
        <dbReference type="ARBA" id="ARBA00023136"/>
    </source>
</evidence>
<dbReference type="Proteomes" id="UP000305131">
    <property type="component" value="Unassembled WGS sequence"/>
</dbReference>
<feature type="domain" description="EamA" evidence="7">
    <location>
        <begin position="169"/>
        <end position="303"/>
    </location>
</feature>
<feature type="transmembrane region" description="Helical" evidence="6">
    <location>
        <begin position="21"/>
        <end position="43"/>
    </location>
</feature>
<evidence type="ECO:0000313" key="9">
    <source>
        <dbReference type="Proteomes" id="UP000305131"/>
    </source>
</evidence>
<feature type="domain" description="EamA" evidence="7">
    <location>
        <begin position="23"/>
        <end position="156"/>
    </location>
</feature>
<evidence type="ECO:0000256" key="6">
    <source>
        <dbReference type="SAM" id="Phobius"/>
    </source>
</evidence>
<evidence type="ECO:0000259" key="7">
    <source>
        <dbReference type="Pfam" id="PF00892"/>
    </source>
</evidence>
<organism evidence="8 9">
    <name type="scientific">Xanthobacter autotrophicus</name>
    <dbReference type="NCBI Taxonomy" id="280"/>
    <lineage>
        <taxon>Bacteria</taxon>
        <taxon>Pseudomonadati</taxon>
        <taxon>Pseudomonadota</taxon>
        <taxon>Alphaproteobacteria</taxon>
        <taxon>Hyphomicrobiales</taxon>
        <taxon>Xanthobacteraceae</taxon>
        <taxon>Xanthobacter</taxon>
    </lineage>
</organism>
<dbReference type="Gene3D" id="1.10.3730.20">
    <property type="match status" value="1"/>
</dbReference>
<evidence type="ECO:0000256" key="2">
    <source>
        <dbReference type="ARBA" id="ARBA00007362"/>
    </source>
</evidence>
<dbReference type="PANTHER" id="PTHR32322">
    <property type="entry name" value="INNER MEMBRANE TRANSPORTER"/>
    <property type="match status" value="1"/>
</dbReference>
<comment type="similarity">
    <text evidence="2">Belongs to the EamA transporter family.</text>
</comment>
<dbReference type="SUPFAM" id="SSF103481">
    <property type="entry name" value="Multidrug resistance efflux transporter EmrE"/>
    <property type="match status" value="2"/>
</dbReference>
<feature type="transmembrane region" description="Helical" evidence="6">
    <location>
        <begin position="49"/>
        <end position="72"/>
    </location>
</feature>
<keyword evidence="4 6" id="KW-1133">Transmembrane helix</keyword>
<name>A0A6C1K9I2_XANAU</name>
<keyword evidence="5 6" id="KW-0472">Membrane</keyword>
<dbReference type="InterPro" id="IPR050638">
    <property type="entry name" value="AA-Vitamin_Transporters"/>
</dbReference>
<protein>
    <submittedName>
        <fullName evidence="8">DMT family transporter</fullName>
    </submittedName>
</protein>
<accession>A0A6C1K9I2</accession>
<feature type="transmembrane region" description="Helical" evidence="6">
    <location>
        <begin position="84"/>
        <end position="106"/>
    </location>
</feature>
<feature type="transmembrane region" description="Helical" evidence="6">
    <location>
        <begin position="168"/>
        <end position="187"/>
    </location>
</feature>
<dbReference type="AlphaFoldDB" id="A0A6C1K9I2"/>
<sequence length="309" mass="32327">MSLPLRAIEAPPAVAGRPNALPLLIILFCLIWSSAFAVAKIALADCPPLLLLASRFLIAGSIVLAGCALLLPRAEFSRLTRRDLMALALMGILNNTCYLGLSYVGMTHVSSGLTAVLISANPLLTALAAAPLLGERLTGRKLGGLVLGMAGVALVVRSRIVSGHEDPVGVAYVAGALVTLAAATLLFKRVRTSASLWVGSGIQSLAGGLALLPVALWREDLADVHLTVPLALSFAYLTLAGSVGAFSLWFFILGRTSATRASALHFLMPPLGLMFGWLLLGEKIPPFDLVGIVPIALGIRLVTTTPEKR</sequence>
<evidence type="ECO:0000256" key="4">
    <source>
        <dbReference type="ARBA" id="ARBA00022989"/>
    </source>
</evidence>
<dbReference type="OrthoDB" id="7274881at2"/>
<feature type="transmembrane region" description="Helical" evidence="6">
    <location>
        <begin position="112"/>
        <end position="130"/>
    </location>
</feature>
<dbReference type="RefSeq" id="WP_138401474.1">
    <property type="nucleotide sequence ID" value="NZ_JBAFVI010000007.1"/>
</dbReference>
<evidence type="ECO:0000313" key="8">
    <source>
        <dbReference type="EMBL" id="TLX40965.1"/>
    </source>
</evidence>
<feature type="transmembrane region" description="Helical" evidence="6">
    <location>
        <begin position="286"/>
        <end position="303"/>
    </location>
</feature>
<dbReference type="EMBL" id="VAUP01000041">
    <property type="protein sequence ID" value="TLX40965.1"/>
    <property type="molecule type" value="Genomic_DNA"/>
</dbReference>
<gene>
    <name evidence="8" type="ORF">FBQ73_21225</name>
</gene>
<feature type="transmembrane region" description="Helical" evidence="6">
    <location>
        <begin position="263"/>
        <end position="280"/>
    </location>
</feature>
<feature type="transmembrane region" description="Helical" evidence="6">
    <location>
        <begin position="142"/>
        <end position="162"/>
    </location>
</feature>
<feature type="transmembrane region" description="Helical" evidence="6">
    <location>
        <begin position="194"/>
        <end position="216"/>
    </location>
</feature>
<dbReference type="InterPro" id="IPR037185">
    <property type="entry name" value="EmrE-like"/>
</dbReference>
<proteinExistence type="inferred from homology"/>